<dbReference type="InterPro" id="IPR027417">
    <property type="entry name" value="P-loop_NTPase"/>
</dbReference>
<dbReference type="Proteomes" id="UP000663879">
    <property type="component" value="Unassembled WGS sequence"/>
</dbReference>
<proteinExistence type="predicted"/>
<dbReference type="EMBL" id="CAJNOC010004959">
    <property type="protein sequence ID" value="CAF1038637.1"/>
    <property type="molecule type" value="Genomic_DNA"/>
</dbReference>
<comment type="caution">
    <text evidence="1">The sequence shown here is derived from an EMBL/GenBank/DDBJ whole genome shotgun (WGS) entry which is preliminary data.</text>
</comment>
<sequence>MVIFGKNGVGKSRLLKAIRQQIVNSQNSIFPELIVRKLDYGKEPDSYDPNSTNHPLVNPEFIEHFFKCSTTQVQDPSTNQVQDPSTNQVQNQWDRLRKNESINSEVDRVYKIYKDEIINNKALEKHHEQCYFVEFKKYFRRQILKKICFGSLEQLLMLNNFKAEYDLEFNYKIIKNNHNIFEKLELNELIEFEHKNDPKIRIKFNHLSPGEKLILHLFIIWKDQDNIKIAKNEISTNQILLLDEPDSHCEPNLVLKLVKFLKEFLVQKLKIQVIMTCHNTTTLFCFKYEESLFILNESNDSKVTLEKKPDTHIRNELASKINYQISFLKLDFRQVHAVTKDYLKSLGTSYENLIKLMTKGVQGLIPSKRIEFIKLLTGVNHDIDEKIIKFDDEHKKLVEIELHKKEYLTELNIFWPKNKNNEAWDFMIFYQKQLYLYQISTTEKNLKEQFNKSEKVFNKIIGKPYFDIWIKSKFFLIKSTIKEDLNNENSTSKLDFKKICIITEIFQNLFLSPRKKNNPKISHAQNLEKEFKIVGNNDLYAINFKPIKERKKKIKNNFSIKILRFKDGKFELINSLFGHDNQPKKISYSKQDNLLISEDCKSIFLEWDFDISDYSTTIILILVSNKNYSRTIVM</sequence>
<gene>
    <name evidence="1" type="ORF">OXX778_LOCUS18235</name>
</gene>
<dbReference type="SUPFAM" id="SSF52540">
    <property type="entry name" value="P-loop containing nucleoside triphosphate hydrolases"/>
    <property type="match status" value="1"/>
</dbReference>
<dbReference type="AlphaFoldDB" id="A0A814JL89"/>
<protein>
    <submittedName>
        <fullName evidence="1">Uncharacterized protein</fullName>
    </submittedName>
</protein>
<evidence type="ECO:0000313" key="1">
    <source>
        <dbReference type="EMBL" id="CAF1038637.1"/>
    </source>
</evidence>
<accession>A0A814JL89</accession>
<name>A0A814JL89_9BILA</name>
<evidence type="ECO:0000313" key="2">
    <source>
        <dbReference type="Proteomes" id="UP000663879"/>
    </source>
</evidence>
<organism evidence="1 2">
    <name type="scientific">Brachionus calyciflorus</name>
    <dbReference type="NCBI Taxonomy" id="104777"/>
    <lineage>
        <taxon>Eukaryota</taxon>
        <taxon>Metazoa</taxon>
        <taxon>Spiralia</taxon>
        <taxon>Gnathifera</taxon>
        <taxon>Rotifera</taxon>
        <taxon>Eurotatoria</taxon>
        <taxon>Monogononta</taxon>
        <taxon>Pseudotrocha</taxon>
        <taxon>Ploima</taxon>
        <taxon>Brachionidae</taxon>
        <taxon>Brachionus</taxon>
    </lineage>
</organism>
<reference evidence="1" key="1">
    <citation type="submission" date="2021-02" db="EMBL/GenBank/DDBJ databases">
        <authorList>
            <person name="Nowell W R."/>
        </authorList>
    </citation>
    <scope>NUCLEOTIDE SEQUENCE</scope>
    <source>
        <strain evidence="1">Ploen Becks lab</strain>
    </source>
</reference>
<dbReference type="Gene3D" id="3.40.50.300">
    <property type="entry name" value="P-loop containing nucleotide triphosphate hydrolases"/>
    <property type="match status" value="1"/>
</dbReference>
<keyword evidence="2" id="KW-1185">Reference proteome</keyword>
<dbReference type="OrthoDB" id="10623437at2759"/>